<reference evidence="1" key="2">
    <citation type="submission" date="2020-09" db="EMBL/GenBank/DDBJ databases">
        <authorList>
            <person name="Sun Q."/>
            <person name="Zhou Y."/>
        </authorList>
    </citation>
    <scope>NUCLEOTIDE SEQUENCE</scope>
    <source>
        <strain evidence="1">CGMCC 1.12153</strain>
    </source>
</reference>
<organism evidence="1 2">
    <name type="scientific">Halobacillus andaensis</name>
    <dbReference type="NCBI Taxonomy" id="1176239"/>
    <lineage>
        <taxon>Bacteria</taxon>
        <taxon>Bacillati</taxon>
        <taxon>Bacillota</taxon>
        <taxon>Bacilli</taxon>
        <taxon>Bacillales</taxon>
        <taxon>Bacillaceae</taxon>
        <taxon>Halobacillus</taxon>
    </lineage>
</organism>
<sequence>MAWKPLHIFEDSDNKGEAINFIMKGECYEKNWSGAYGSLSRPSLTSPRR</sequence>
<proteinExistence type="predicted"/>
<evidence type="ECO:0000313" key="2">
    <source>
        <dbReference type="Proteomes" id="UP000660110"/>
    </source>
</evidence>
<protein>
    <submittedName>
        <fullName evidence="1">Uncharacterized protein</fullName>
    </submittedName>
</protein>
<comment type="caution">
    <text evidence="1">The sequence shown here is derived from an EMBL/GenBank/DDBJ whole genome shotgun (WGS) entry which is preliminary data.</text>
</comment>
<accession>A0A917B819</accession>
<dbReference type="EMBL" id="BMEL01000004">
    <property type="protein sequence ID" value="GGF30795.1"/>
    <property type="molecule type" value="Genomic_DNA"/>
</dbReference>
<evidence type="ECO:0000313" key="1">
    <source>
        <dbReference type="EMBL" id="GGF30795.1"/>
    </source>
</evidence>
<reference evidence="1" key="1">
    <citation type="journal article" date="2014" name="Int. J. Syst. Evol. Microbiol.">
        <title>Complete genome sequence of Corynebacterium casei LMG S-19264T (=DSM 44701T), isolated from a smear-ripened cheese.</title>
        <authorList>
            <consortium name="US DOE Joint Genome Institute (JGI-PGF)"/>
            <person name="Walter F."/>
            <person name="Albersmeier A."/>
            <person name="Kalinowski J."/>
            <person name="Ruckert C."/>
        </authorList>
    </citation>
    <scope>NUCLEOTIDE SEQUENCE</scope>
    <source>
        <strain evidence="1">CGMCC 1.12153</strain>
    </source>
</reference>
<dbReference type="AlphaFoldDB" id="A0A917B819"/>
<name>A0A917B819_HALAA</name>
<gene>
    <name evidence="1" type="ORF">GCM10010954_32450</name>
</gene>
<keyword evidence="2" id="KW-1185">Reference proteome</keyword>
<dbReference type="Proteomes" id="UP000660110">
    <property type="component" value="Unassembled WGS sequence"/>
</dbReference>